<dbReference type="Proteomes" id="UP000502608">
    <property type="component" value="Plasmid pPN3F2_1"/>
</dbReference>
<dbReference type="EMBL" id="CP050314">
    <property type="protein sequence ID" value="QIR16321.1"/>
    <property type="molecule type" value="Genomic_DNA"/>
</dbReference>
<proteinExistence type="predicted"/>
<name>A0A6G9QR89_9GAMM</name>
<evidence type="ECO:0000313" key="1">
    <source>
        <dbReference type="EMBL" id="QIR16321.1"/>
    </source>
</evidence>
<accession>A0A6G9QR89</accession>
<dbReference type="RefSeq" id="WP_167680170.1">
    <property type="nucleotide sequence ID" value="NZ_CP050314.1"/>
</dbReference>
<dbReference type="KEGG" id="saes:HBH39_17700"/>
<sequence length="223" mass="24796">MPAIISKLLSSVLRKTTELESIGYELISEGEFISPMNEDLGSLNEGNAIPDAVYQILEHTLKAEGCLIVYISNECVANFDYKLVPIPDGFLPTTVSAQITSAVVKTDYRNFGIATDAYRYLTRHRCVVSDMSQTEYGAQLWHTKISEHNDLTVAVIDSFGEPSAAYRTDQIGQIIPYRYQGVICPTTVWGWEEPDPRYQSAVLDFEPSLSNSCSNIVLVAKEV</sequence>
<protein>
    <submittedName>
        <fullName evidence="1">Uncharacterized protein</fullName>
    </submittedName>
</protein>
<geneLocation type="plasmid" evidence="1 2">
    <name>pPN3F2_1</name>
</geneLocation>
<gene>
    <name evidence="1" type="ORF">HBH39_17700</name>
</gene>
<organism evidence="1 2">
    <name type="scientific">Shewanella aestuarii</name>
    <dbReference type="NCBI Taxonomy" id="1028752"/>
    <lineage>
        <taxon>Bacteria</taxon>
        <taxon>Pseudomonadati</taxon>
        <taxon>Pseudomonadota</taxon>
        <taxon>Gammaproteobacteria</taxon>
        <taxon>Alteromonadales</taxon>
        <taxon>Shewanellaceae</taxon>
        <taxon>Shewanella</taxon>
    </lineage>
</organism>
<evidence type="ECO:0000313" key="2">
    <source>
        <dbReference type="Proteomes" id="UP000502608"/>
    </source>
</evidence>
<keyword evidence="2" id="KW-1185">Reference proteome</keyword>
<dbReference type="AlphaFoldDB" id="A0A6G9QR89"/>
<keyword evidence="1" id="KW-0614">Plasmid</keyword>
<reference evidence="1 2" key="1">
    <citation type="submission" date="2020-03" db="EMBL/GenBank/DDBJ databases">
        <title>Complete genome sequence of Shewanella sp.</title>
        <authorList>
            <person name="Kim Y.-S."/>
            <person name="Kim S.-J."/>
            <person name="Jung H.-K."/>
            <person name="Kim K.-H."/>
        </authorList>
    </citation>
    <scope>NUCLEOTIDE SEQUENCE [LARGE SCALE GENOMIC DNA]</scope>
    <source>
        <strain evidence="1 2">PN3F2</strain>
        <plasmid evidence="1 2">pPN3F2_1</plasmid>
    </source>
</reference>